<sequence length="393" mass="45851">MNIDKIETEFKKVIESSHFNFLIGSGASRPFLDTLNDLEINITIINESNEGKIIENRDLLKASVFLEYLNKCLFGNLFFNDEDNCNYIKSCAEAEDGKADEFKNVKKSYNDFVFNINELLNKRDIQLLSKQVNIFTTNVDVFLEESLEFNKCSFNDGFGGRKQLVFDTVNFHNTTHKLSTHYEYKSEVPLINLFKIHGSLNWIKSTIKSDSEYNITADYFIKKLTELYELTQTNIADFINYKTLSNSINKNDFSFLESHKSKKETIKRFLELYDQIVMINPTKQKFEDTTRNLHYYEMLRIYANHLERENSVLFVLGFSFADEHIQKITQRVASSNPTLIIYILCSSAQKEEFGKKFKGFNNVKYLHPEEGYFTIEKLNAYFSNILSSIPSNK</sequence>
<reference evidence="1 2" key="1">
    <citation type="submission" date="2019-01" db="EMBL/GenBank/DDBJ databases">
        <title>Genome sequence of the Antarctic species Gelidibacter gilvus ACAM 158(T).</title>
        <authorList>
            <person name="Bowman J.P."/>
        </authorList>
    </citation>
    <scope>NUCLEOTIDE SEQUENCE [LARGE SCALE GENOMIC DNA]</scope>
    <source>
        <strain evidence="1 2">IC158</strain>
    </source>
</reference>
<dbReference type="OrthoDB" id="9808492at2"/>
<evidence type="ECO:0000313" key="2">
    <source>
        <dbReference type="Proteomes" id="UP000289792"/>
    </source>
</evidence>
<keyword evidence="2" id="KW-1185">Reference proteome</keyword>
<comment type="caution">
    <text evidence="1">The sequence shown here is derived from an EMBL/GenBank/DDBJ whole genome shotgun (WGS) entry which is preliminary data.</text>
</comment>
<protein>
    <recommendedName>
        <fullName evidence="3">SIR2-like domain-containing protein</fullName>
    </recommendedName>
</protein>
<accession>A0A4Q0XFU1</accession>
<proteinExistence type="predicted"/>
<organism evidence="1 2">
    <name type="scientific">Gelidibacter gilvus</name>
    <dbReference type="NCBI Taxonomy" id="59602"/>
    <lineage>
        <taxon>Bacteria</taxon>
        <taxon>Pseudomonadati</taxon>
        <taxon>Bacteroidota</taxon>
        <taxon>Flavobacteriia</taxon>
        <taxon>Flavobacteriales</taxon>
        <taxon>Flavobacteriaceae</taxon>
        <taxon>Gelidibacter</taxon>
    </lineage>
</organism>
<evidence type="ECO:0000313" key="1">
    <source>
        <dbReference type="EMBL" id="RXJ45579.1"/>
    </source>
</evidence>
<evidence type="ECO:0008006" key="3">
    <source>
        <dbReference type="Google" id="ProtNLM"/>
    </source>
</evidence>
<dbReference type="AlphaFoldDB" id="A0A4Q0XFU1"/>
<name>A0A4Q0XFU1_9FLAO</name>
<dbReference type="RefSeq" id="WP_129018380.1">
    <property type="nucleotide sequence ID" value="NZ_SDDZ01000012.1"/>
</dbReference>
<dbReference type="Proteomes" id="UP000289792">
    <property type="component" value="Unassembled WGS sequence"/>
</dbReference>
<gene>
    <name evidence="1" type="ORF">ESZ48_15300</name>
</gene>
<dbReference type="EMBL" id="SDDZ01000012">
    <property type="protein sequence ID" value="RXJ45579.1"/>
    <property type="molecule type" value="Genomic_DNA"/>
</dbReference>